<dbReference type="CDD" id="cd10918">
    <property type="entry name" value="CE4_NodB_like_5s_6s"/>
    <property type="match status" value="1"/>
</dbReference>
<dbReference type="OMA" id="MSFQSHT"/>
<organism evidence="6">
    <name type="scientific">Clostridium cellulovorans</name>
    <dbReference type="NCBI Taxonomy" id="1493"/>
    <lineage>
        <taxon>Bacteria</taxon>
        <taxon>Bacillati</taxon>
        <taxon>Bacillota</taxon>
        <taxon>Clostridia</taxon>
        <taxon>Eubacteriales</taxon>
        <taxon>Clostridiaceae</taxon>
        <taxon>Clostridium</taxon>
    </lineage>
</organism>
<evidence type="ECO:0000256" key="2">
    <source>
        <dbReference type="ARBA" id="ARBA00022729"/>
    </source>
</evidence>
<keyword evidence="2 4" id="KW-0732">Signal</keyword>
<dbReference type="InterPro" id="IPR011330">
    <property type="entry name" value="Glyco_hydro/deAcase_b/a-brl"/>
</dbReference>
<dbReference type="GO" id="GO:0005576">
    <property type="term" value="C:extracellular region"/>
    <property type="evidence" value="ECO:0007669"/>
    <property type="project" value="UniProtKB-SubCell"/>
</dbReference>
<evidence type="ECO:0000259" key="5">
    <source>
        <dbReference type="PROSITE" id="PS51677"/>
    </source>
</evidence>
<dbReference type="PROSITE" id="PS51677">
    <property type="entry name" value="NODB"/>
    <property type="match status" value="1"/>
</dbReference>
<feature type="compositionally biased region" description="Basic and acidic residues" evidence="3">
    <location>
        <begin position="32"/>
        <end position="49"/>
    </location>
</feature>
<proteinExistence type="predicted"/>
<dbReference type="PROSITE" id="PS51257">
    <property type="entry name" value="PROKAR_LIPOPROTEIN"/>
    <property type="match status" value="1"/>
</dbReference>
<gene>
    <name evidence="6" type="primary">PdeD</name>
</gene>
<dbReference type="EMBL" id="AB499203">
    <property type="protein sequence ID" value="BAV13102.1"/>
    <property type="molecule type" value="Genomic_DNA"/>
</dbReference>
<dbReference type="Pfam" id="PF01522">
    <property type="entry name" value="Polysacc_deac_1"/>
    <property type="match status" value="1"/>
</dbReference>
<dbReference type="GO" id="GO:0005975">
    <property type="term" value="P:carbohydrate metabolic process"/>
    <property type="evidence" value="ECO:0007669"/>
    <property type="project" value="InterPro"/>
</dbReference>
<feature type="domain" description="NodB homology" evidence="5">
    <location>
        <begin position="150"/>
        <end position="316"/>
    </location>
</feature>
<accession>A0A173N079</accession>
<dbReference type="PANTHER" id="PTHR34216:SF3">
    <property type="entry name" value="POLY-BETA-1,6-N-ACETYL-D-GLUCOSAMINE N-DEACETYLASE"/>
    <property type="match status" value="1"/>
</dbReference>
<dbReference type="AlphaFoldDB" id="A0A173N079"/>
<dbReference type="PANTHER" id="PTHR34216">
    <property type="match status" value="1"/>
</dbReference>
<dbReference type="GO" id="GO:0016810">
    <property type="term" value="F:hydrolase activity, acting on carbon-nitrogen (but not peptide) bonds"/>
    <property type="evidence" value="ECO:0007669"/>
    <property type="project" value="InterPro"/>
</dbReference>
<comment type="subcellular location">
    <subcellularLocation>
        <location evidence="1">Secreted</location>
    </subcellularLocation>
</comment>
<feature type="region of interest" description="Disordered" evidence="3">
    <location>
        <begin position="24"/>
        <end position="79"/>
    </location>
</feature>
<evidence type="ECO:0000256" key="3">
    <source>
        <dbReference type="SAM" id="MobiDB-lite"/>
    </source>
</evidence>
<dbReference type="SUPFAM" id="SSF88713">
    <property type="entry name" value="Glycoside hydrolase/deacetylase"/>
    <property type="match status" value="1"/>
</dbReference>
<reference evidence="6" key="1">
    <citation type="submission" date="2009-04" db="EMBL/GenBank/DDBJ databases">
        <title>Clostridium cellulovorans cellulosomal and noncellulosomal genes.</title>
        <authorList>
            <person name="Tamaru Y."/>
        </authorList>
    </citation>
    <scope>NUCLEOTIDE SEQUENCE</scope>
</reference>
<evidence type="ECO:0000256" key="1">
    <source>
        <dbReference type="ARBA" id="ARBA00004613"/>
    </source>
</evidence>
<dbReference type="InterPro" id="IPR051398">
    <property type="entry name" value="Polysacch_Deacetylase"/>
</dbReference>
<sequence>MQKKIIFPVLLSFLLLCSCSNSPTVQNTDSTVVKKEKQNNTNIDKEKSENSNTEIEENSTKNTDKPANNPGINDNATVNNPTVTTTYKAANQGVPVIMYHSIAYEEGNPARLPVENFKAQMQYLKDNNYTTLTLDELYKYYTEDYPIPEKSVVLTFDDGYDDNYTSAYPILKQFGFKATIFLISDFIDKMPGYLNSTQVKELNANGMSIECHTVDHPHLDQLTVDQQKLELENSKQAIEKLLNKQVKYIAYPYGGYNQDTLSLVSQLGYSLAFTTDGRWSEKSDGLVTLDRVYISGFAPLEKFITRITDPNYDNTD</sequence>
<dbReference type="InterPro" id="IPR002509">
    <property type="entry name" value="NODB_dom"/>
</dbReference>
<dbReference type="Gene3D" id="3.20.20.370">
    <property type="entry name" value="Glycoside hydrolase/deacetylase"/>
    <property type="match status" value="1"/>
</dbReference>
<evidence type="ECO:0000313" key="6">
    <source>
        <dbReference type="EMBL" id="BAV13102.1"/>
    </source>
</evidence>
<name>A0A173N079_CLOCL</name>
<protein>
    <submittedName>
        <fullName evidence="6">Polysaccharide deacetylase</fullName>
    </submittedName>
</protein>
<feature type="signal peptide" evidence="4">
    <location>
        <begin position="1"/>
        <end position="27"/>
    </location>
</feature>
<feature type="chain" id="PRO_5008010270" evidence="4">
    <location>
        <begin position="28"/>
        <end position="316"/>
    </location>
</feature>
<evidence type="ECO:0000256" key="4">
    <source>
        <dbReference type="SAM" id="SignalP"/>
    </source>
</evidence>